<dbReference type="InterPro" id="IPR044005">
    <property type="entry name" value="DZR_2"/>
</dbReference>
<feature type="domain" description="Phosphoribosyltransferase" evidence="2">
    <location>
        <begin position="198"/>
        <end position="238"/>
    </location>
</feature>
<keyword evidence="5" id="KW-1185">Reference proteome</keyword>
<dbReference type="SUPFAM" id="SSF53271">
    <property type="entry name" value="PRTase-like"/>
    <property type="match status" value="1"/>
</dbReference>
<protein>
    <submittedName>
        <fullName evidence="4">Competence protein ComF</fullName>
    </submittedName>
</protein>
<dbReference type="Proteomes" id="UP000051295">
    <property type="component" value="Unassembled WGS sequence"/>
</dbReference>
<organism evidence="4 5">
    <name type="scientific">Roseovarius atlanticus</name>
    <dbReference type="NCBI Taxonomy" id="1641875"/>
    <lineage>
        <taxon>Bacteria</taxon>
        <taxon>Pseudomonadati</taxon>
        <taxon>Pseudomonadota</taxon>
        <taxon>Alphaproteobacteria</taxon>
        <taxon>Rhodobacterales</taxon>
        <taxon>Roseobacteraceae</taxon>
        <taxon>Roseovarius</taxon>
    </lineage>
</organism>
<dbReference type="Pfam" id="PF18912">
    <property type="entry name" value="DZR_2"/>
    <property type="match status" value="1"/>
</dbReference>
<dbReference type="Gene3D" id="3.40.50.2020">
    <property type="match status" value="1"/>
</dbReference>
<dbReference type="InterPro" id="IPR000836">
    <property type="entry name" value="PRTase_dom"/>
</dbReference>
<reference evidence="4 5" key="1">
    <citation type="submission" date="2015-04" db="EMBL/GenBank/DDBJ databases">
        <title>The draft genome sequence of Roseovarius sp.R12b.</title>
        <authorList>
            <person name="Li G."/>
            <person name="Lai Q."/>
            <person name="Shao Z."/>
            <person name="Yan P."/>
        </authorList>
    </citation>
    <scope>NUCLEOTIDE SEQUENCE [LARGE SCALE GENOMIC DNA]</scope>
    <source>
        <strain evidence="4 5">R12B</strain>
    </source>
</reference>
<dbReference type="PANTHER" id="PTHR47505">
    <property type="entry name" value="DNA UTILIZATION PROTEIN YHGH"/>
    <property type="match status" value="1"/>
</dbReference>
<dbReference type="InterPro" id="IPR051910">
    <property type="entry name" value="ComF/GntX_DNA_util-trans"/>
</dbReference>
<evidence type="ECO:0000259" key="2">
    <source>
        <dbReference type="Pfam" id="PF00156"/>
    </source>
</evidence>
<sequence length="243" mass="26327">MAFEAIQTALRVVYPPRCTLCGGLVDSEFGLCGPCWRDTPVLAGLVCDLCGSPLPGEETDGYARCDDCLRVARPWQKGRAALIYKDNARKLVLALKHGDRHDVVPLAATWMKRAAAPLLVPECLFVPVPLHWTRLLKRRFNQSALLAQAVSKEVNAAWCPDVLDRVKRTPSLDGMGMEARFATLDAAIGVRQGRRVRIQGRVVILVDDVMTSGATLAACAKALLAGGAAEVRTLTLARVVKDA</sequence>
<dbReference type="STRING" id="1641875.XM53_16825"/>
<proteinExistence type="inferred from homology"/>
<name>A0A0T5NQK4_9RHOB</name>
<evidence type="ECO:0000259" key="3">
    <source>
        <dbReference type="Pfam" id="PF18912"/>
    </source>
</evidence>
<dbReference type="PANTHER" id="PTHR47505:SF1">
    <property type="entry name" value="DNA UTILIZATION PROTEIN YHGH"/>
    <property type="match status" value="1"/>
</dbReference>
<dbReference type="AlphaFoldDB" id="A0A0T5NQK4"/>
<dbReference type="Pfam" id="PF00156">
    <property type="entry name" value="Pribosyltran"/>
    <property type="match status" value="1"/>
</dbReference>
<dbReference type="InterPro" id="IPR029057">
    <property type="entry name" value="PRTase-like"/>
</dbReference>
<gene>
    <name evidence="4" type="ORF">XM53_16825</name>
</gene>
<dbReference type="EMBL" id="LAXJ01000020">
    <property type="protein sequence ID" value="KRS11251.1"/>
    <property type="molecule type" value="Genomic_DNA"/>
</dbReference>
<comment type="caution">
    <text evidence="4">The sequence shown here is derived from an EMBL/GenBank/DDBJ whole genome shotgun (WGS) entry which is preliminary data.</text>
</comment>
<accession>A0A0T5NQK4</accession>
<feature type="domain" description="Double zinc ribbon" evidence="3">
    <location>
        <begin position="10"/>
        <end position="69"/>
    </location>
</feature>
<evidence type="ECO:0000313" key="4">
    <source>
        <dbReference type="EMBL" id="KRS11251.1"/>
    </source>
</evidence>
<evidence type="ECO:0000256" key="1">
    <source>
        <dbReference type="ARBA" id="ARBA00008007"/>
    </source>
</evidence>
<comment type="similarity">
    <text evidence="1">Belongs to the ComF/GntX family.</text>
</comment>
<dbReference type="PATRIC" id="fig|1641875.4.peg.1866"/>
<evidence type="ECO:0000313" key="5">
    <source>
        <dbReference type="Proteomes" id="UP000051295"/>
    </source>
</evidence>